<dbReference type="EMBL" id="KZ454989">
    <property type="protein sequence ID" value="PKI84651.1"/>
    <property type="molecule type" value="Genomic_DNA"/>
</dbReference>
<feature type="binding site" evidence="3">
    <location>
        <position position="173"/>
    </location>
    <ligand>
        <name>substrate</name>
    </ligand>
</feature>
<dbReference type="GO" id="GO:0016787">
    <property type="term" value="F:hydrolase activity"/>
    <property type="evidence" value="ECO:0007669"/>
    <property type="project" value="InterPro"/>
</dbReference>
<sequence length="325" mass="36875">MHDTLLSSFRLERVINEDPRAKSINLLGECTNGQNEKVPAVLLMEKAHYSREFIDLLQQGPTAAFLRLESIGQNDVYHWVFGWTNEDTKSDANSKMTLICPAAPEVVVKYSAQERRLIVETQEIYQRVTHPWIESIPASKTAWVGNILDGVKERSSVLYRDDDPRFGFVLLPDMKWDRRTLSSLYLVAIVQDANLKNLRDLTKAHIPMLRNIQKAGAQVATETYGLLKPSTDGTCSSLRCYLHYMPTFLYVLRRLFTDESHLHIHILSVNYVQHPGAIVGQAQLLDDVISLLELGVDFQQRTLGYALTENHGLFRTLLDAGYGST</sequence>
<dbReference type="PANTHER" id="PTHR12978">
    <property type="entry name" value="HISTIDINE TRIAD HIT PROTEIN MEMBER"/>
    <property type="match status" value="1"/>
</dbReference>
<dbReference type="InterPro" id="IPR008594">
    <property type="entry name" value="DcpS/DCS2"/>
</dbReference>
<evidence type="ECO:0000256" key="3">
    <source>
        <dbReference type="PIRSR" id="PIRSR028973-2"/>
    </source>
</evidence>
<reference evidence="4 5" key="1">
    <citation type="submission" date="2017-10" db="EMBL/GenBank/DDBJ databases">
        <title>A novel species of cold-tolerant Malassezia isolated from bats.</title>
        <authorList>
            <person name="Lorch J.M."/>
            <person name="Palmer J.M."/>
            <person name="Vanderwolf K.J."/>
            <person name="Schmidt K.Z."/>
            <person name="Verant M.L."/>
            <person name="Weller T.J."/>
            <person name="Blehert D.S."/>
        </authorList>
    </citation>
    <scope>NUCLEOTIDE SEQUENCE [LARGE SCALE GENOMIC DNA]</scope>
    <source>
        <strain evidence="4 5">NWHC:44797-103</strain>
    </source>
</reference>
<evidence type="ECO:0000313" key="4">
    <source>
        <dbReference type="EMBL" id="PKI84651.1"/>
    </source>
</evidence>
<protein>
    <submittedName>
        <fullName evidence="4">Uncharacterized protein</fullName>
    </submittedName>
</protein>
<dbReference type="Pfam" id="PF11969">
    <property type="entry name" value="DcpS_C"/>
    <property type="match status" value="1"/>
</dbReference>
<dbReference type="PANTHER" id="PTHR12978:SF0">
    <property type="entry name" value="M7GPPPX DIPHOSPHATASE"/>
    <property type="match status" value="1"/>
</dbReference>
<dbReference type="PIRSF" id="PIRSF028973">
    <property type="entry name" value="Scavenger_mRNA_decap_enz"/>
    <property type="match status" value="1"/>
</dbReference>
<evidence type="ECO:0000313" key="5">
    <source>
        <dbReference type="Proteomes" id="UP000232875"/>
    </source>
</evidence>
<dbReference type="STRING" id="2020962.A0A2N1JDL7"/>
<accession>A0A2N1JDL7</accession>
<feature type="binding site" evidence="3">
    <location>
        <position position="143"/>
    </location>
    <ligand>
        <name>substrate</name>
    </ligand>
</feature>
<dbReference type="OrthoDB" id="10264956at2759"/>
<evidence type="ECO:0000256" key="1">
    <source>
        <dbReference type="ARBA" id="ARBA00010208"/>
    </source>
</evidence>
<name>A0A2N1JDL7_9BASI</name>
<dbReference type="Gene3D" id="3.30.428.10">
    <property type="entry name" value="HIT-like"/>
    <property type="match status" value="1"/>
</dbReference>
<dbReference type="SUPFAM" id="SSF54197">
    <property type="entry name" value="HIT-like"/>
    <property type="match status" value="1"/>
</dbReference>
<evidence type="ECO:0000256" key="2">
    <source>
        <dbReference type="PIRSR" id="PIRSR028973-1"/>
    </source>
</evidence>
<dbReference type="GO" id="GO:0000932">
    <property type="term" value="C:P-body"/>
    <property type="evidence" value="ECO:0007669"/>
    <property type="project" value="TreeGrafter"/>
</dbReference>
<feature type="binding site" evidence="3">
    <location>
        <position position="175"/>
    </location>
    <ligand>
        <name>substrate</name>
    </ligand>
</feature>
<dbReference type="Gene3D" id="3.30.200.40">
    <property type="entry name" value="Scavenger mRNA decapping enzyme, N-terminal domain"/>
    <property type="match status" value="1"/>
</dbReference>
<comment type="similarity">
    <text evidence="1">Belongs to the HIT family.</text>
</comment>
<keyword evidence="5" id="KW-1185">Reference proteome</keyword>
<dbReference type="SUPFAM" id="SSF102860">
    <property type="entry name" value="mRNA decapping enzyme DcpS N-terminal domain"/>
    <property type="match status" value="1"/>
</dbReference>
<dbReference type="InterPro" id="IPR036265">
    <property type="entry name" value="HIT-like_sf"/>
</dbReference>
<dbReference type="GO" id="GO:0000340">
    <property type="term" value="F:RNA 7-methylguanosine cap binding"/>
    <property type="evidence" value="ECO:0007669"/>
    <property type="project" value="TreeGrafter"/>
</dbReference>
<feature type="active site" description="Nucleophile" evidence="2">
    <location>
        <position position="263"/>
    </location>
</feature>
<gene>
    <name evidence="4" type="ORF">MVES_001771</name>
</gene>
<dbReference type="GO" id="GO:0005634">
    <property type="term" value="C:nucleus"/>
    <property type="evidence" value="ECO:0007669"/>
    <property type="project" value="TreeGrafter"/>
</dbReference>
<dbReference type="Pfam" id="PF05652">
    <property type="entry name" value="DcpS"/>
    <property type="match status" value="1"/>
</dbReference>
<organism evidence="4 5">
    <name type="scientific">Malassezia vespertilionis</name>
    <dbReference type="NCBI Taxonomy" id="2020962"/>
    <lineage>
        <taxon>Eukaryota</taxon>
        <taxon>Fungi</taxon>
        <taxon>Dikarya</taxon>
        <taxon>Basidiomycota</taxon>
        <taxon>Ustilaginomycotina</taxon>
        <taxon>Malasseziomycetes</taxon>
        <taxon>Malasseziales</taxon>
        <taxon>Malasseziaceae</taxon>
        <taxon>Malassezia</taxon>
    </lineage>
</organism>
<dbReference type="InterPro" id="IPR011145">
    <property type="entry name" value="Scavenger_mRNA_decap_enz_N"/>
</dbReference>
<proteinExistence type="inferred from homology"/>
<dbReference type="GO" id="GO:0000290">
    <property type="term" value="P:deadenylation-dependent decapping of nuclear-transcribed mRNA"/>
    <property type="evidence" value="ECO:0007669"/>
    <property type="project" value="InterPro"/>
</dbReference>
<feature type="binding site" evidence="3">
    <location>
        <position position="153"/>
    </location>
    <ligand>
        <name>substrate</name>
    </ligand>
</feature>
<dbReference type="Proteomes" id="UP000232875">
    <property type="component" value="Unassembled WGS sequence"/>
</dbReference>
<dbReference type="AlphaFoldDB" id="A0A2N1JDL7"/>
<feature type="binding site" evidence="3">
    <location>
        <begin position="243"/>
        <end position="265"/>
    </location>
    <ligand>
        <name>substrate</name>
    </ligand>
</feature>